<dbReference type="Gene3D" id="3.40.309.10">
    <property type="entry name" value="Aldehyde Dehydrogenase, Chain A, domain 2"/>
    <property type="match status" value="1"/>
</dbReference>
<evidence type="ECO:0000259" key="4">
    <source>
        <dbReference type="Pfam" id="PF00171"/>
    </source>
</evidence>
<evidence type="ECO:0000313" key="5">
    <source>
        <dbReference type="EMBL" id="MDY0873819.1"/>
    </source>
</evidence>
<reference evidence="5 6" key="1">
    <citation type="journal article" date="2013" name="Antonie Van Leeuwenhoek">
        <title>Dongia rigui sp. nov., isolated from freshwater of a large wetland in Korea.</title>
        <authorList>
            <person name="Baik K.S."/>
            <person name="Hwang Y.M."/>
            <person name="Choi J.S."/>
            <person name="Kwon J."/>
            <person name="Seong C.N."/>
        </authorList>
    </citation>
    <scope>NUCLEOTIDE SEQUENCE [LARGE SCALE GENOMIC DNA]</scope>
    <source>
        <strain evidence="5 6">04SU4-P</strain>
    </source>
</reference>
<name>A0ABU5E2X0_9PROT</name>
<dbReference type="SUPFAM" id="SSF53720">
    <property type="entry name" value="ALDH-like"/>
    <property type="match status" value="1"/>
</dbReference>
<dbReference type="PROSITE" id="PS00687">
    <property type="entry name" value="ALDEHYDE_DEHYDR_GLU"/>
    <property type="match status" value="1"/>
</dbReference>
<gene>
    <name evidence="5" type="ORF">SMD31_17895</name>
</gene>
<proteinExistence type="inferred from homology"/>
<dbReference type="InterPro" id="IPR015590">
    <property type="entry name" value="Aldehyde_DH_dom"/>
</dbReference>
<evidence type="ECO:0000256" key="3">
    <source>
        <dbReference type="RuleBase" id="RU003345"/>
    </source>
</evidence>
<dbReference type="InterPro" id="IPR016163">
    <property type="entry name" value="Ald_DH_C"/>
</dbReference>
<comment type="similarity">
    <text evidence="3">Belongs to the aldehyde dehydrogenase family.</text>
</comment>
<dbReference type="Proteomes" id="UP001271769">
    <property type="component" value="Unassembled WGS sequence"/>
</dbReference>
<organism evidence="5 6">
    <name type="scientific">Dongia rigui</name>
    <dbReference type="NCBI Taxonomy" id="940149"/>
    <lineage>
        <taxon>Bacteria</taxon>
        <taxon>Pseudomonadati</taxon>
        <taxon>Pseudomonadota</taxon>
        <taxon>Alphaproteobacteria</taxon>
        <taxon>Rhodospirillales</taxon>
        <taxon>Dongiaceae</taxon>
        <taxon>Dongia</taxon>
    </lineage>
</organism>
<evidence type="ECO:0000313" key="6">
    <source>
        <dbReference type="Proteomes" id="UP001271769"/>
    </source>
</evidence>
<dbReference type="Gene3D" id="3.40.605.10">
    <property type="entry name" value="Aldehyde Dehydrogenase, Chain A, domain 1"/>
    <property type="match status" value="1"/>
</dbReference>
<dbReference type="PANTHER" id="PTHR11699">
    <property type="entry name" value="ALDEHYDE DEHYDROGENASE-RELATED"/>
    <property type="match status" value="1"/>
</dbReference>
<dbReference type="InterPro" id="IPR016161">
    <property type="entry name" value="Ald_DH/histidinol_DH"/>
</dbReference>
<protein>
    <submittedName>
        <fullName evidence="5">Aldehyde dehydrogenase</fullName>
    </submittedName>
</protein>
<dbReference type="CDD" id="cd07114">
    <property type="entry name" value="ALDH_DhaS"/>
    <property type="match status" value="1"/>
</dbReference>
<feature type="domain" description="Aldehyde dehydrogenase" evidence="4">
    <location>
        <begin position="19"/>
        <end position="484"/>
    </location>
</feature>
<evidence type="ECO:0000256" key="1">
    <source>
        <dbReference type="ARBA" id="ARBA00023002"/>
    </source>
</evidence>
<sequence>MRQRDDQIHDFQVFIDGKWTPSASGQTFESQDPFTAKTWARIPRCGAEDVDRAVTAARTALESGPWAAMHPTQRGLLLRRLADLIARDADHLAFTEVRDNGKLWAEMRGQCGYIPQWFHYFGGLADKVEGAVLPIDKPDMFTYTRHEPVGVVAAITPWNSPLLLLTWKMAPALAAGCTMVIKPSEFTSASTLELMRLVEEAGFPSGVINVVTGFGAEVGAALVSHPGVDKIAFTGGEGSGRAIAKTAADTFKRLTLELGGKSAQVIFPDAKLESAVRGVVSGIFAASGQTCIAGSRVIVHESVHDQFVEEFKKLASTARMGDPLDTATQVGPVTTPPQFQRILDCIDMARTGGATCVMGGGRATRPECGDGWFIEPTVFTGVTGDMAIAKTEVFGPVLSIMTFSEEEEAWRLANDTPYGLAAGVWTQDQKRMFTAAKKLRAGMIWTNCYRTVSYMSPFGGFKASGQGRESGQEAIREYLETKAVWIDYGAEQANPFVLR</sequence>
<dbReference type="Pfam" id="PF00171">
    <property type="entry name" value="Aldedh"/>
    <property type="match status" value="1"/>
</dbReference>
<dbReference type="PROSITE" id="PS00070">
    <property type="entry name" value="ALDEHYDE_DEHYDR_CYS"/>
    <property type="match status" value="1"/>
</dbReference>
<dbReference type="InterPro" id="IPR016162">
    <property type="entry name" value="Ald_DH_N"/>
</dbReference>
<dbReference type="RefSeq" id="WP_320502483.1">
    <property type="nucleotide sequence ID" value="NZ_JAXCLX010000003.1"/>
</dbReference>
<dbReference type="InterPro" id="IPR016160">
    <property type="entry name" value="Ald_DH_CS_CYS"/>
</dbReference>
<evidence type="ECO:0000256" key="2">
    <source>
        <dbReference type="PROSITE-ProRule" id="PRU10007"/>
    </source>
</evidence>
<dbReference type="EMBL" id="JAXCLX010000003">
    <property type="protein sequence ID" value="MDY0873819.1"/>
    <property type="molecule type" value="Genomic_DNA"/>
</dbReference>
<dbReference type="InterPro" id="IPR029510">
    <property type="entry name" value="Ald_DH_CS_GLU"/>
</dbReference>
<keyword evidence="6" id="KW-1185">Reference proteome</keyword>
<comment type="caution">
    <text evidence="5">The sequence shown here is derived from an EMBL/GenBank/DDBJ whole genome shotgun (WGS) entry which is preliminary data.</text>
</comment>
<accession>A0ABU5E2X0</accession>
<keyword evidence="1 3" id="KW-0560">Oxidoreductase</keyword>
<feature type="active site" evidence="2">
    <location>
        <position position="257"/>
    </location>
</feature>